<dbReference type="InterPro" id="IPR047057">
    <property type="entry name" value="MerR_fam"/>
</dbReference>
<dbReference type="Proteomes" id="UP001596504">
    <property type="component" value="Unassembled WGS sequence"/>
</dbReference>
<keyword evidence="4" id="KW-0804">Transcription</keyword>
<dbReference type="SUPFAM" id="SSF46955">
    <property type="entry name" value="Putative DNA-binding domain"/>
    <property type="match status" value="1"/>
</dbReference>
<feature type="domain" description="HTH merR-type" evidence="5">
    <location>
        <begin position="1"/>
        <end position="68"/>
    </location>
</feature>
<keyword evidence="2" id="KW-0805">Transcription regulation</keyword>
<evidence type="ECO:0000256" key="4">
    <source>
        <dbReference type="ARBA" id="ARBA00023163"/>
    </source>
</evidence>
<sequence>MSELSERSGTPVPTIKYYQREGMLPPGEPVGTTRTRYDGTHVARLRLIRALVDVAGLSLDQVRGVLAVIDDETTDRTAAIASAHRLLSPPPNEPPSEEARRRVTRLMDGRSWLGAREEAHALSLAAAIDRLERSGQPLPDSALEEYADAATEIAEVDLAALGGELRDAPDATTYVVLGTLLVDPVLVALRRMAQEDLARRSRGEADS</sequence>
<keyword evidence="1" id="KW-0678">Repressor</keyword>
<keyword evidence="3" id="KW-0238">DNA-binding</keyword>
<dbReference type="PANTHER" id="PTHR30204:SF69">
    <property type="entry name" value="MERR-FAMILY TRANSCRIPTIONAL REGULATOR"/>
    <property type="match status" value="1"/>
</dbReference>
<dbReference type="PROSITE" id="PS50937">
    <property type="entry name" value="HTH_MERR_2"/>
    <property type="match status" value="1"/>
</dbReference>
<dbReference type="SMART" id="SM00422">
    <property type="entry name" value="HTH_MERR"/>
    <property type="match status" value="1"/>
</dbReference>
<protein>
    <submittedName>
        <fullName evidence="6">MerR family transcriptional regulator</fullName>
    </submittedName>
</protein>
<dbReference type="RefSeq" id="WP_380669598.1">
    <property type="nucleotide sequence ID" value="NZ_JBHTCJ010000008.1"/>
</dbReference>
<accession>A0ABW2LPI2</accession>
<keyword evidence="7" id="KW-1185">Reference proteome</keyword>
<name>A0ABW2LPI2_9PSEU</name>
<evidence type="ECO:0000256" key="3">
    <source>
        <dbReference type="ARBA" id="ARBA00023125"/>
    </source>
</evidence>
<evidence type="ECO:0000256" key="2">
    <source>
        <dbReference type="ARBA" id="ARBA00023015"/>
    </source>
</evidence>
<reference evidence="7" key="1">
    <citation type="journal article" date="2019" name="Int. J. Syst. Evol. Microbiol.">
        <title>The Global Catalogue of Microorganisms (GCM) 10K type strain sequencing project: providing services to taxonomists for standard genome sequencing and annotation.</title>
        <authorList>
            <consortium name="The Broad Institute Genomics Platform"/>
            <consortium name="The Broad Institute Genome Sequencing Center for Infectious Disease"/>
            <person name="Wu L."/>
            <person name="Ma J."/>
        </authorList>
    </citation>
    <scope>NUCLEOTIDE SEQUENCE [LARGE SCALE GENOMIC DNA]</scope>
    <source>
        <strain evidence="7">WLHS5</strain>
    </source>
</reference>
<evidence type="ECO:0000256" key="1">
    <source>
        <dbReference type="ARBA" id="ARBA00022491"/>
    </source>
</evidence>
<dbReference type="Gene3D" id="1.10.1660.10">
    <property type="match status" value="1"/>
</dbReference>
<dbReference type="InterPro" id="IPR000551">
    <property type="entry name" value="MerR-type_HTH_dom"/>
</dbReference>
<dbReference type="InterPro" id="IPR009061">
    <property type="entry name" value="DNA-bd_dom_put_sf"/>
</dbReference>
<dbReference type="EMBL" id="JBHTCJ010000008">
    <property type="protein sequence ID" value="MFC7343067.1"/>
    <property type="molecule type" value="Genomic_DNA"/>
</dbReference>
<gene>
    <name evidence="6" type="ORF">ACFQRI_16810</name>
</gene>
<dbReference type="Pfam" id="PF13411">
    <property type="entry name" value="MerR_1"/>
    <property type="match status" value="1"/>
</dbReference>
<comment type="caution">
    <text evidence="6">The sequence shown here is derived from an EMBL/GenBank/DDBJ whole genome shotgun (WGS) entry which is preliminary data.</text>
</comment>
<proteinExistence type="predicted"/>
<evidence type="ECO:0000259" key="5">
    <source>
        <dbReference type="PROSITE" id="PS50937"/>
    </source>
</evidence>
<organism evidence="6 7">
    <name type="scientific">Saccharopolyspora griseoalba</name>
    <dbReference type="NCBI Taxonomy" id="1431848"/>
    <lineage>
        <taxon>Bacteria</taxon>
        <taxon>Bacillati</taxon>
        <taxon>Actinomycetota</taxon>
        <taxon>Actinomycetes</taxon>
        <taxon>Pseudonocardiales</taxon>
        <taxon>Pseudonocardiaceae</taxon>
        <taxon>Saccharopolyspora</taxon>
    </lineage>
</organism>
<evidence type="ECO:0000313" key="7">
    <source>
        <dbReference type="Proteomes" id="UP001596504"/>
    </source>
</evidence>
<evidence type="ECO:0000313" key="6">
    <source>
        <dbReference type="EMBL" id="MFC7343067.1"/>
    </source>
</evidence>
<dbReference type="PANTHER" id="PTHR30204">
    <property type="entry name" value="REDOX-CYCLING DRUG-SENSING TRANSCRIPTIONAL ACTIVATOR SOXR"/>
    <property type="match status" value="1"/>
</dbReference>